<sequence length="899" mass="101704">MKREHDDPTEDHNQPSNKRTKLFPPNPPHDDGGEAELDAQVVTTGLEPGPELLGVLSTPPNQVSSEPHNNVVEIEWDEQLIGTGLEPGPKLLSILVGQCETLNQKYRGPIEASILYYSDEWLQDELKKAWNERSFKLIRQLPILQAPRKSAYSSDWSIDKSIAQYSKRMIHIFSDEVPNKWKSAVESQTRLDIPEISHRPDLLIHELGEWSNPDGLMAESIRKKIFRFGQHTMVCGGTGTGKTRYVLEGLSQHWGFFFSCRFCLFGSYEGSNDISREIDKLSPLQYRVELRSHSSAIEKNREIAQLMVLTVWLARLIVFEVFLASVPATTSAAKRRQLWVLLQLYPTSVFGTDVFVGMKDALYSVKSVKALKTIIGEKYARIQDVFLQDTPIFAVFDDAQHAKRKFRTEFVSDDLTMHIPILGEVISTIEDLHHNVTIILSGTCSFANIFRSSSASRIGDLSGWHLFTPTGAFDNQRAQEQYIIRYVWPDVEKKEELSLKHQLVLERAWRWLRGRYQFTVIFVQLLLRHGTEKADVLLDTFFAHSCRYQLTDYAEDAKFKPRPRWSAHPLVEGIGPVPSDRVSKDPNFWVVEKPVIKQILRSLFRSETIVSHPCQDLFVEAGYASYRRSSEPGVNVTLMDEPVVLLSAASWLHDRLLKKPLPVPVSLELLALYFLVLFDGTMPLDEVVEFATKKPSWAGKCAEVLIAYAEDADGETRACVVTPKSGPSPTFGVSSQSGEETLRWLRGADGVPFCFPNDGFGPDILFLIKVGSRFIWAVVQAKFEAQTEEPDENDNVKNADSNKDSKDNSCEFSAQVQPNLVPPILNAFCFPSSSRLSNRRRKAKQGASDSILRLVLTPPSRPYDRKKDKSPYPLAFVDFTRLAEVVKRRTPSVGSLEED</sequence>
<gene>
    <name evidence="2" type="ORF">BD410DRAFT_842125</name>
</gene>
<feature type="compositionally biased region" description="Basic and acidic residues" evidence="1">
    <location>
        <begin position="794"/>
        <end position="809"/>
    </location>
</feature>
<dbReference type="OrthoDB" id="2393824at2759"/>
<dbReference type="VEuPathDB" id="FungiDB:BD410DRAFT_842125"/>
<protein>
    <submittedName>
        <fullName evidence="2">Uncharacterized protein</fullName>
    </submittedName>
</protein>
<reference evidence="2 3" key="1">
    <citation type="submission" date="2018-06" db="EMBL/GenBank/DDBJ databases">
        <title>A transcriptomic atlas of mushroom development highlights an independent origin of complex multicellularity.</title>
        <authorList>
            <consortium name="DOE Joint Genome Institute"/>
            <person name="Krizsan K."/>
            <person name="Almasi E."/>
            <person name="Merenyi Z."/>
            <person name="Sahu N."/>
            <person name="Viragh M."/>
            <person name="Koszo T."/>
            <person name="Mondo S."/>
            <person name="Kiss B."/>
            <person name="Balint B."/>
            <person name="Kues U."/>
            <person name="Barry K."/>
            <person name="Hegedus J.C."/>
            <person name="Henrissat B."/>
            <person name="Johnson J."/>
            <person name="Lipzen A."/>
            <person name="Ohm R."/>
            <person name="Nagy I."/>
            <person name="Pangilinan J."/>
            <person name="Yan J."/>
            <person name="Xiong Y."/>
            <person name="Grigoriev I.V."/>
            <person name="Hibbett D.S."/>
            <person name="Nagy L.G."/>
        </authorList>
    </citation>
    <scope>NUCLEOTIDE SEQUENCE [LARGE SCALE GENOMIC DNA]</scope>
    <source>
        <strain evidence="2 3">SZMC22713</strain>
    </source>
</reference>
<dbReference type="AlphaFoldDB" id="A0A4Y7PWA3"/>
<organism evidence="2 3">
    <name type="scientific">Rickenella mellea</name>
    <dbReference type="NCBI Taxonomy" id="50990"/>
    <lineage>
        <taxon>Eukaryota</taxon>
        <taxon>Fungi</taxon>
        <taxon>Dikarya</taxon>
        <taxon>Basidiomycota</taxon>
        <taxon>Agaricomycotina</taxon>
        <taxon>Agaricomycetes</taxon>
        <taxon>Hymenochaetales</taxon>
        <taxon>Rickenellaceae</taxon>
        <taxon>Rickenella</taxon>
    </lineage>
</organism>
<evidence type="ECO:0000313" key="3">
    <source>
        <dbReference type="Proteomes" id="UP000294933"/>
    </source>
</evidence>
<proteinExistence type="predicted"/>
<evidence type="ECO:0000256" key="1">
    <source>
        <dbReference type="SAM" id="MobiDB-lite"/>
    </source>
</evidence>
<feature type="region of interest" description="Disordered" evidence="1">
    <location>
        <begin position="1"/>
        <end position="36"/>
    </location>
</feature>
<dbReference type="Proteomes" id="UP000294933">
    <property type="component" value="Unassembled WGS sequence"/>
</dbReference>
<feature type="compositionally biased region" description="Basic and acidic residues" evidence="1">
    <location>
        <begin position="1"/>
        <end position="13"/>
    </location>
</feature>
<accession>A0A4Y7PWA3</accession>
<dbReference type="EMBL" id="ML170197">
    <property type="protein sequence ID" value="TDL19405.1"/>
    <property type="molecule type" value="Genomic_DNA"/>
</dbReference>
<feature type="region of interest" description="Disordered" evidence="1">
    <location>
        <begin position="787"/>
        <end position="810"/>
    </location>
</feature>
<keyword evidence="3" id="KW-1185">Reference proteome</keyword>
<name>A0A4Y7PWA3_9AGAM</name>
<evidence type="ECO:0000313" key="2">
    <source>
        <dbReference type="EMBL" id="TDL19405.1"/>
    </source>
</evidence>